<protein>
    <submittedName>
        <fullName evidence="2">Uncharacterized protein</fullName>
    </submittedName>
</protein>
<organism evidence="2 3">
    <name type="scientific">Legionella maioricensis</name>
    <dbReference type="NCBI Taxonomy" id="2896528"/>
    <lineage>
        <taxon>Bacteria</taxon>
        <taxon>Pseudomonadati</taxon>
        <taxon>Pseudomonadota</taxon>
        <taxon>Gammaproteobacteria</taxon>
        <taxon>Legionellales</taxon>
        <taxon>Legionellaceae</taxon>
        <taxon>Legionella</taxon>
    </lineage>
</organism>
<gene>
    <name evidence="2" type="ORF">LOX96_11220</name>
</gene>
<dbReference type="EMBL" id="JAJKBJ010000012">
    <property type="protein sequence ID" value="MCL9684666.1"/>
    <property type="molecule type" value="Genomic_DNA"/>
</dbReference>
<dbReference type="RefSeq" id="WP_250421581.1">
    <property type="nucleotide sequence ID" value="NZ_JAJKBJ010000012.1"/>
</dbReference>
<keyword evidence="3" id="KW-1185">Reference proteome</keyword>
<evidence type="ECO:0000313" key="3">
    <source>
        <dbReference type="Proteomes" id="UP001139721"/>
    </source>
</evidence>
<accession>A0A9X2IBW8</accession>
<comment type="caution">
    <text evidence="2">The sequence shown here is derived from an EMBL/GenBank/DDBJ whole genome shotgun (WGS) entry which is preliminary data.</text>
</comment>
<keyword evidence="1" id="KW-0175">Coiled coil</keyword>
<evidence type="ECO:0000256" key="1">
    <source>
        <dbReference type="SAM" id="Coils"/>
    </source>
</evidence>
<sequence length="1013" mass="114115">MKKSEMKAKAEGILAKITKFEEEYKKHEQLLDSNTVRSIDIQRLRAYKESVNNYLKRIEKLGSEDAPPLPESVGHYTYDDPNAAVLTQRADEYQRVFNLRREYIQVPRNLASIENLADDLMKHLEPFKASVSSLSTTVIELVQKKGQYIELSQSIESDIDRDTTDFASISSAYLADSVLKESLQKVQLQQAGYSNLLELLKKDTVEAGADASKQLAAYDNGLQLLQEYQQTYKKSTEKLRKKISVLTSAESVYKEVVVSKDAMVKSAKRSIGSVNFLLGHEDLTQTKKITGFSVSASELSDLVKKVAAKTQEIENKNYMAQAGLVKPPLTPFKKINKATTLCLDDKNELTQLVDTLNKKAAEVDQQINETAKQVKRDIEEQKKEFSKIASAIKIKLTTEKVGSFAIRKLEAQFEIEGALTNSANQNSIAFDQAKLTRLKEITQTLEKQVLVEEKRIIDEIGKNIGIIAKDITVRQAGILDTVAKGGFNVTEHESFSAVRDYKFTLDAGNEQNREILSDKLKQAHKEKERFDKLYGELYDIVALHKAAKPIADKISANSLSAQELAEMVNECPEDGKLLTALGQYYDGLTGALNKHLALFDAKGISAVKAFVKYGEEPLDTSISGDEPLSFQQRLALITFLSEAKVDYKPFLAQNEKNKEITAAVFYLKEQKLPGLITAKNLGNKPFLDALLVLKKHKINLSEEYALSLASDLNKCEVICQQNELYKNSQKLITNDTSEIDKRIRTDKIEEATFKALIEDFLQNDKEVTAAVNMVSKHAPEYCQHWLLAMVKESKPLQNLLNNDLKSNLPFIKIMFDDALKHNSYLKKYFTKKAPDEGFDPHKWAAVVMKRTLERNDLLTQLEAASVGKMGVVMEEINQFILNNRKPNTQENQAINDSLSRFRREAAPILLATNSTSEKKKEALEELADKHFKNTSLLDLALEFLFEVFEKIAVNVFNSTKLSEHRSTFFSTQKVAALDHLRKGFEHSAAEVEVTDEESESLESDLLIHKGMNQ</sequence>
<reference evidence="2" key="1">
    <citation type="submission" date="2021-11" db="EMBL/GenBank/DDBJ databases">
        <title>Legionella maioricencis sp. nov., a new species isolated from hot water samples in Mallorca.</title>
        <authorList>
            <person name="Crespi S."/>
            <person name="Drasar V."/>
            <person name="Salva-Serra F."/>
            <person name="Jaen-Luchoro D."/>
            <person name="Pineiro-Iglesias B."/>
            <person name="Aliaga F."/>
            <person name="Fernandez-Juarez V."/>
            <person name="Coll G."/>
            <person name="Moore E.R.B."/>
            <person name="Bennasar-Figueras A."/>
        </authorList>
    </citation>
    <scope>NUCLEOTIDE SEQUENCE</scope>
    <source>
        <strain evidence="2">HCPI-6</strain>
    </source>
</reference>
<dbReference type="Proteomes" id="UP001139721">
    <property type="component" value="Unassembled WGS sequence"/>
</dbReference>
<dbReference type="AlphaFoldDB" id="A0A9X2IBW8"/>
<proteinExistence type="predicted"/>
<name>A0A9X2IBW8_9GAMM</name>
<evidence type="ECO:0000313" key="2">
    <source>
        <dbReference type="EMBL" id="MCL9684666.1"/>
    </source>
</evidence>
<feature type="coiled-coil region" evidence="1">
    <location>
        <begin position="3"/>
        <end position="64"/>
    </location>
</feature>
<feature type="coiled-coil region" evidence="1">
    <location>
        <begin position="346"/>
        <end position="384"/>
    </location>
</feature>